<evidence type="ECO:0000313" key="2">
    <source>
        <dbReference type="EnsemblMetazoa" id="GPPI004553-PA"/>
    </source>
</evidence>
<reference evidence="3" key="1">
    <citation type="submission" date="2015-01" db="EMBL/GenBank/DDBJ databases">
        <authorList>
            <person name="Aksoy S."/>
            <person name="Warren W."/>
            <person name="Wilson R.K."/>
        </authorList>
    </citation>
    <scope>NUCLEOTIDE SEQUENCE [LARGE SCALE GENOMIC DNA]</scope>
    <source>
        <strain evidence="3">IAEA</strain>
    </source>
</reference>
<feature type="signal peptide" evidence="1">
    <location>
        <begin position="1"/>
        <end position="20"/>
    </location>
</feature>
<protein>
    <submittedName>
        <fullName evidence="2">Uncharacterized protein</fullName>
    </submittedName>
</protein>
<feature type="chain" id="PRO_5008404044" evidence="1">
    <location>
        <begin position="21"/>
        <end position="179"/>
    </location>
</feature>
<accession>A0A1B0AQ48</accession>
<dbReference type="Proteomes" id="UP000092460">
    <property type="component" value="Unassembled WGS sequence"/>
</dbReference>
<proteinExistence type="predicted"/>
<dbReference type="AlphaFoldDB" id="A0A1B0AQ48"/>
<dbReference type="EnsemblMetazoa" id="GPPI004553-RA">
    <property type="protein sequence ID" value="GPPI004553-PA"/>
    <property type="gene ID" value="GPPI004553"/>
</dbReference>
<name>A0A1B0AQ48_9MUSC</name>
<keyword evidence="1" id="KW-0732">Signal</keyword>
<evidence type="ECO:0000256" key="1">
    <source>
        <dbReference type="SAM" id="SignalP"/>
    </source>
</evidence>
<keyword evidence="3" id="KW-1185">Reference proteome</keyword>
<evidence type="ECO:0000313" key="3">
    <source>
        <dbReference type="Proteomes" id="UP000092460"/>
    </source>
</evidence>
<organism evidence="2 3">
    <name type="scientific">Glossina palpalis gambiensis</name>
    <dbReference type="NCBI Taxonomy" id="67801"/>
    <lineage>
        <taxon>Eukaryota</taxon>
        <taxon>Metazoa</taxon>
        <taxon>Ecdysozoa</taxon>
        <taxon>Arthropoda</taxon>
        <taxon>Hexapoda</taxon>
        <taxon>Insecta</taxon>
        <taxon>Pterygota</taxon>
        <taxon>Neoptera</taxon>
        <taxon>Endopterygota</taxon>
        <taxon>Diptera</taxon>
        <taxon>Brachycera</taxon>
        <taxon>Muscomorpha</taxon>
        <taxon>Hippoboscoidea</taxon>
        <taxon>Glossinidae</taxon>
        <taxon>Glossina</taxon>
    </lineage>
</organism>
<dbReference type="EMBL" id="JXJN01001669">
    <property type="status" value="NOT_ANNOTATED_CDS"/>
    <property type="molecule type" value="Genomic_DNA"/>
</dbReference>
<dbReference type="VEuPathDB" id="VectorBase:GPPI004553"/>
<reference evidence="2" key="2">
    <citation type="submission" date="2020-05" db="UniProtKB">
        <authorList>
            <consortium name="EnsemblMetazoa"/>
        </authorList>
    </citation>
    <scope>IDENTIFICATION</scope>
    <source>
        <strain evidence="2">IAEA</strain>
    </source>
</reference>
<sequence length="179" mass="20459">MMSLLLWELDLSVWSGNASTKDVDDSTAKTDIIIANRKGESYTEKIRIRNITEAFGRTSTSTHHNNICRAATEDQKIQIKMGSTTCQRTGDQERKVQLPRAIPSDTRAERSTVRYVEDAEKVDTKKKNAKTSCHILPCIRHYKFSMFTKHNLLHSQQNEDDKFLPQDAEVLISLMDSKN</sequence>